<dbReference type="Pfam" id="PF02391">
    <property type="entry name" value="MoaE"/>
    <property type="match status" value="1"/>
</dbReference>
<dbReference type="InterPro" id="IPR003448">
    <property type="entry name" value="Mopterin_biosynth_MoaE"/>
</dbReference>
<organism evidence="4 5">
    <name type="scientific">Pelagomonas calceolata</name>
    <dbReference type="NCBI Taxonomy" id="35677"/>
    <lineage>
        <taxon>Eukaryota</taxon>
        <taxon>Sar</taxon>
        <taxon>Stramenopiles</taxon>
        <taxon>Ochrophyta</taxon>
        <taxon>Pelagophyceae</taxon>
        <taxon>Pelagomonadales</taxon>
        <taxon>Pelagomonadaceae</taxon>
        <taxon>Pelagomonas</taxon>
    </lineage>
</organism>
<proteinExistence type="predicted"/>
<dbReference type="AlphaFoldDB" id="A0A8J2X6C3"/>
<dbReference type="OrthoDB" id="5531344at2759"/>
<keyword evidence="5" id="KW-1185">Reference proteome</keyword>
<keyword evidence="3" id="KW-0501">Molybdenum cofactor biosynthesis</keyword>
<keyword evidence="1" id="KW-0963">Cytoplasm</keyword>
<dbReference type="Proteomes" id="UP000789595">
    <property type="component" value="Unassembled WGS sequence"/>
</dbReference>
<dbReference type="InterPro" id="IPR036563">
    <property type="entry name" value="MoaE_sf"/>
</dbReference>
<dbReference type="GO" id="GO:0016740">
    <property type="term" value="F:transferase activity"/>
    <property type="evidence" value="ECO:0007669"/>
    <property type="project" value="UniProtKB-KW"/>
</dbReference>
<dbReference type="SUPFAM" id="SSF54690">
    <property type="entry name" value="Molybdopterin synthase subunit MoaE"/>
    <property type="match status" value="1"/>
</dbReference>
<sequence>MAAQAAQTDGDDLDLCRVQSEPLSHDEAVAFVTSGDCGAISTFLGTTRNNFDGRPVRTLMYEAYAPMAESKMREILREARRAYGIKKACALHRVGEVKIGEASVVLAFASPHRKDALNACAWAIDELKRVVPVWKQEVYADEGADWKANKEWDPAGLAREIRAPPAA</sequence>
<dbReference type="CDD" id="cd00756">
    <property type="entry name" value="MoaE"/>
    <property type="match status" value="1"/>
</dbReference>
<evidence type="ECO:0000256" key="1">
    <source>
        <dbReference type="ARBA" id="ARBA00022490"/>
    </source>
</evidence>
<dbReference type="GO" id="GO:0006777">
    <property type="term" value="P:Mo-molybdopterin cofactor biosynthetic process"/>
    <property type="evidence" value="ECO:0007669"/>
    <property type="project" value="UniProtKB-KW"/>
</dbReference>
<dbReference type="PANTHER" id="PTHR23404">
    <property type="entry name" value="MOLYBDOPTERIN SYNTHASE RELATED"/>
    <property type="match status" value="1"/>
</dbReference>
<accession>A0A8J2X6C3</accession>
<protein>
    <recommendedName>
        <fullName evidence="6">MOCS2B</fullName>
    </recommendedName>
</protein>
<evidence type="ECO:0000256" key="3">
    <source>
        <dbReference type="ARBA" id="ARBA00023150"/>
    </source>
</evidence>
<evidence type="ECO:0000313" key="4">
    <source>
        <dbReference type="EMBL" id="CAH0377710.1"/>
    </source>
</evidence>
<evidence type="ECO:0000313" key="5">
    <source>
        <dbReference type="Proteomes" id="UP000789595"/>
    </source>
</evidence>
<name>A0A8J2X6C3_9STRA</name>
<evidence type="ECO:0000256" key="2">
    <source>
        <dbReference type="ARBA" id="ARBA00022679"/>
    </source>
</evidence>
<keyword evidence="2" id="KW-0808">Transferase</keyword>
<gene>
    <name evidence="4" type="ORF">PECAL_5P22390</name>
</gene>
<comment type="caution">
    <text evidence="4">The sequence shown here is derived from an EMBL/GenBank/DDBJ whole genome shotgun (WGS) entry which is preliminary data.</text>
</comment>
<evidence type="ECO:0008006" key="6">
    <source>
        <dbReference type="Google" id="ProtNLM"/>
    </source>
</evidence>
<dbReference type="EMBL" id="CAKKNE010000005">
    <property type="protein sequence ID" value="CAH0377710.1"/>
    <property type="molecule type" value="Genomic_DNA"/>
</dbReference>
<reference evidence="4" key="1">
    <citation type="submission" date="2021-11" db="EMBL/GenBank/DDBJ databases">
        <authorList>
            <consortium name="Genoscope - CEA"/>
            <person name="William W."/>
        </authorList>
    </citation>
    <scope>NUCLEOTIDE SEQUENCE</scope>
</reference>
<dbReference type="Gene3D" id="3.90.1170.40">
    <property type="entry name" value="Molybdopterin biosynthesis MoaE subunit"/>
    <property type="match status" value="1"/>
</dbReference>
<dbReference type="FunFam" id="3.90.1170.40:FF:000002">
    <property type="entry name" value="Molybdopterin synthase catalytic subunit"/>
    <property type="match status" value="1"/>
</dbReference>